<keyword evidence="3" id="KW-1185">Reference proteome</keyword>
<name>A0A7L2TNZ9_POMRU</name>
<dbReference type="InterPro" id="IPR010736">
    <property type="entry name" value="SHIPPO-rpt"/>
</dbReference>
<dbReference type="Proteomes" id="UP000583496">
    <property type="component" value="Unassembled WGS sequence"/>
</dbReference>
<feature type="region of interest" description="Disordered" evidence="1">
    <location>
        <begin position="1"/>
        <end position="183"/>
    </location>
</feature>
<comment type="caution">
    <text evidence="2">The sequence shown here is derived from an EMBL/GenBank/DDBJ whole genome shotgun (WGS) entry which is preliminary data.</text>
</comment>
<feature type="non-terminal residue" evidence="2">
    <location>
        <position position="196"/>
    </location>
</feature>
<dbReference type="EMBL" id="VYZT01048299">
    <property type="protein sequence ID" value="NXS35256.1"/>
    <property type="molecule type" value="Genomic_DNA"/>
</dbReference>
<evidence type="ECO:0000313" key="3">
    <source>
        <dbReference type="Proteomes" id="UP000583496"/>
    </source>
</evidence>
<dbReference type="AlphaFoldDB" id="A0A7L2TNZ9"/>
<accession>A0A7L2TNZ9</accession>
<proteinExistence type="predicted"/>
<feature type="non-terminal residue" evidence="2">
    <location>
        <position position="1"/>
    </location>
</feature>
<reference evidence="2 3" key="1">
    <citation type="submission" date="2019-09" db="EMBL/GenBank/DDBJ databases">
        <title>Bird 10,000 Genomes (B10K) Project - Family phase.</title>
        <authorList>
            <person name="Zhang G."/>
        </authorList>
    </citation>
    <scope>NUCLEOTIDE SEQUENCE [LARGE SCALE GENOMIC DNA]</scope>
    <source>
        <strain evidence="2">B10K-DU-002-71</strain>
        <tissue evidence="2">Muscle</tissue>
    </source>
</reference>
<dbReference type="PANTHER" id="PTHR21580:SF28">
    <property type="entry name" value="BOREALIN N-TERMINAL DOMAIN-CONTAINING PROTEIN-RELATED"/>
    <property type="match status" value="1"/>
</dbReference>
<feature type="compositionally biased region" description="Basic residues" evidence="1">
    <location>
        <begin position="1"/>
        <end position="11"/>
    </location>
</feature>
<evidence type="ECO:0000313" key="2">
    <source>
        <dbReference type="EMBL" id="NXS35256.1"/>
    </source>
</evidence>
<protein>
    <submittedName>
        <fullName evidence="2">ODF3B protein</fullName>
    </submittedName>
</protein>
<dbReference type="InterPro" id="IPR051291">
    <property type="entry name" value="CIMAP"/>
</dbReference>
<dbReference type="OrthoDB" id="429991at2759"/>
<dbReference type="Pfam" id="PF07004">
    <property type="entry name" value="SHIPPO-rpt"/>
    <property type="match status" value="3"/>
</dbReference>
<evidence type="ECO:0000256" key="1">
    <source>
        <dbReference type="SAM" id="MobiDB-lite"/>
    </source>
</evidence>
<gene>
    <name evidence="2" type="primary">Odf3b</name>
    <name evidence="2" type="ORF">POSRUF_R10750</name>
</gene>
<dbReference type="GO" id="GO:0005856">
    <property type="term" value="C:cytoskeleton"/>
    <property type="evidence" value="ECO:0007669"/>
    <property type="project" value="TreeGrafter"/>
</dbReference>
<organism evidence="2 3">
    <name type="scientific">Pomatostomus ruficeps</name>
    <name type="common">Chestnut-crowned babbler</name>
    <dbReference type="NCBI Taxonomy" id="9176"/>
    <lineage>
        <taxon>Eukaryota</taxon>
        <taxon>Metazoa</taxon>
        <taxon>Chordata</taxon>
        <taxon>Craniata</taxon>
        <taxon>Vertebrata</taxon>
        <taxon>Euteleostomi</taxon>
        <taxon>Archelosauria</taxon>
        <taxon>Archosauria</taxon>
        <taxon>Dinosauria</taxon>
        <taxon>Saurischia</taxon>
        <taxon>Theropoda</taxon>
        <taxon>Coelurosauria</taxon>
        <taxon>Aves</taxon>
        <taxon>Neognathae</taxon>
        <taxon>Neoaves</taxon>
        <taxon>Telluraves</taxon>
        <taxon>Australaves</taxon>
        <taxon>Passeriformes</taxon>
        <taxon>Sylvioidea</taxon>
        <taxon>Timaliidae</taxon>
        <taxon>Pomatostomus</taxon>
    </lineage>
</organism>
<dbReference type="PANTHER" id="PTHR21580">
    <property type="entry name" value="SHIPPO-1-RELATED"/>
    <property type="match status" value="1"/>
</dbReference>
<sequence>WVGPWRPHRPRAPVAAQYRTPGPKYVLPGGVGYEQHDPSHRRAPAFSFGLRMGGPQASRSPGPQYLVPPGFTARGRHAGPAFSMGGRARERRASATPGPAQYSPEQADRVTLPSAPACSMSFRSRPDRPQQTPGPGTYQLPPVMGPRLVNKRSAPQYSISGRGPSIFEDRKRTPGPSSYGTVDTDVYMARAPRCTM</sequence>